<dbReference type="Proteomes" id="UP001651158">
    <property type="component" value="Unassembled WGS sequence"/>
</dbReference>
<comment type="caution">
    <text evidence="2">The sequence shown here is derived from an EMBL/GenBank/DDBJ whole genome shotgun (WGS) entry which is preliminary data.</text>
</comment>
<proteinExistence type="predicted"/>
<evidence type="ECO:0000313" key="2">
    <source>
        <dbReference type="EMBL" id="KAL5103065.1"/>
    </source>
</evidence>
<reference evidence="2" key="2">
    <citation type="submission" date="2024-12" db="EMBL/GenBank/DDBJ databases">
        <authorList>
            <person name="Estrada K."/>
            <person name="Bobes R.J."/>
            <person name="Sanchez-Flores A."/>
            <person name="Laclette J.P."/>
        </authorList>
    </citation>
    <scope>NUCLEOTIDE SEQUENCE</scope>
    <source>
        <strain evidence="2">WFUcys</strain>
        <tissue evidence="2">Peritoneal cavity of infected mice</tissue>
    </source>
</reference>
<name>A0ABR4Q0A0_9CEST</name>
<protein>
    <submittedName>
        <fullName evidence="2">Uncharacterized protein</fullName>
    </submittedName>
</protein>
<dbReference type="EMBL" id="JAKROA010000021">
    <property type="protein sequence ID" value="KAL5103039.1"/>
    <property type="molecule type" value="Genomic_DNA"/>
</dbReference>
<evidence type="ECO:0000313" key="3">
    <source>
        <dbReference type="Proteomes" id="UP001651158"/>
    </source>
</evidence>
<reference evidence="2 3" key="1">
    <citation type="journal article" date="2022" name="Front. Cell. Infect. Microbiol.">
        <title>The Genomes of Two Strains of Taenia crassiceps the Animal Model for the Study of Human Cysticercosis.</title>
        <authorList>
            <person name="Bobes R.J."/>
            <person name="Estrada K."/>
            <person name="Rios-Valencia D.G."/>
            <person name="Calderon-Gallegos A."/>
            <person name="de la Torre P."/>
            <person name="Carrero J.C."/>
            <person name="Sanchez-Flores A."/>
            <person name="Laclette J.P."/>
        </authorList>
    </citation>
    <scope>NUCLEOTIDE SEQUENCE [LARGE SCALE GENOMIC DNA]</scope>
    <source>
        <strain evidence="2">WFUcys</strain>
    </source>
</reference>
<sequence>MPGGNIRLFLHRSVHPSIPPTPSLHSCLFSTSQSPFLQHSHYLGECFEEVPAKLLRLCRKEFASHKFGSSAHSTDSTHSISLLTALNSSRHFFFICLSNPPLQVMRILSTDSSRLNSSVHCMTSASCL</sequence>
<keyword evidence="3" id="KW-1185">Reference proteome</keyword>
<evidence type="ECO:0000313" key="1">
    <source>
        <dbReference type="EMBL" id="KAL5103039.1"/>
    </source>
</evidence>
<organism evidence="2 3">
    <name type="scientific">Taenia crassiceps</name>
    <dbReference type="NCBI Taxonomy" id="6207"/>
    <lineage>
        <taxon>Eukaryota</taxon>
        <taxon>Metazoa</taxon>
        <taxon>Spiralia</taxon>
        <taxon>Lophotrochozoa</taxon>
        <taxon>Platyhelminthes</taxon>
        <taxon>Cestoda</taxon>
        <taxon>Eucestoda</taxon>
        <taxon>Cyclophyllidea</taxon>
        <taxon>Taeniidae</taxon>
        <taxon>Taenia</taxon>
    </lineage>
</organism>
<accession>A0ABR4Q0A0</accession>
<dbReference type="EMBL" id="JAKROA010000021">
    <property type="protein sequence ID" value="KAL5103065.1"/>
    <property type="molecule type" value="Genomic_DNA"/>
</dbReference>
<gene>
    <name evidence="1" type="ORF">TcWFU_001836</name>
    <name evidence="2" type="ORF">TcWFU_004950</name>
</gene>